<accession>A0ABQ0K361</accession>
<keyword evidence="1" id="KW-0347">Helicase</keyword>
<dbReference type="GO" id="GO:0004386">
    <property type="term" value="F:helicase activity"/>
    <property type="evidence" value="ECO:0007669"/>
    <property type="project" value="UniProtKB-KW"/>
</dbReference>
<keyword evidence="1" id="KW-0547">Nucleotide-binding</keyword>
<comment type="caution">
    <text evidence="1">The sequence shown here is derived from an EMBL/GenBank/DDBJ whole genome shotgun (WGS) entry which is preliminary data.</text>
</comment>
<sequence>MVQLAIIMTSFQDLEIAKTCFESASPCIFALIQPAKHGFLLRFFKILNCYENFKMLVM</sequence>
<gene>
    <name evidence="1" type="ORF">BROSI_A3857</name>
</gene>
<name>A0ABQ0K361_9BACT</name>
<keyword evidence="1" id="KW-0067">ATP-binding</keyword>
<organism evidence="1 2">
    <name type="scientific">Candidatus Brocadia sinica JPN1</name>
    <dbReference type="NCBI Taxonomy" id="1197129"/>
    <lineage>
        <taxon>Bacteria</taxon>
        <taxon>Pseudomonadati</taxon>
        <taxon>Planctomycetota</taxon>
        <taxon>Candidatus Brocadiia</taxon>
        <taxon>Candidatus Brocadiales</taxon>
        <taxon>Candidatus Brocadiaceae</taxon>
        <taxon>Candidatus Brocadia</taxon>
    </lineage>
</organism>
<keyword evidence="1" id="KW-0378">Hydrolase</keyword>
<reference evidence="2" key="1">
    <citation type="journal article" date="2015" name="Genome Announc.">
        <title>Draft Genome Sequence of an Anaerobic Ammonium-Oxidizing Bacterium, "Candidatus Brocadia sinica".</title>
        <authorList>
            <person name="Oshiki M."/>
            <person name="Shinyako-Hata K."/>
            <person name="Satoh H."/>
            <person name="Okabe S."/>
        </authorList>
    </citation>
    <scope>NUCLEOTIDE SEQUENCE [LARGE SCALE GENOMIC DNA]</scope>
    <source>
        <strain evidence="2">JPN1</strain>
    </source>
</reference>
<proteinExistence type="predicted"/>
<evidence type="ECO:0000313" key="2">
    <source>
        <dbReference type="Proteomes" id="UP000032309"/>
    </source>
</evidence>
<dbReference type="EMBL" id="BAFN01000001">
    <property type="protein sequence ID" value="GAN35308.1"/>
    <property type="molecule type" value="Genomic_DNA"/>
</dbReference>
<dbReference type="Proteomes" id="UP000032309">
    <property type="component" value="Unassembled WGS sequence"/>
</dbReference>
<keyword evidence="2" id="KW-1185">Reference proteome</keyword>
<protein>
    <submittedName>
        <fullName evidence="1">Type I site-specific restriction-modification system, R subunit and related helicases</fullName>
    </submittedName>
</protein>
<evidence type="ECO:0000313" key="1">
    <source>
        <dbReference type="EMBL" id="GAN35308.1"/>
    </source>
</evidence>